<evidence type="ECO:0000256" key="9">
    <source>
        <dbReference type="ARBA" id="ARBA00023163"/>
    </source>
</evidence>
<evidence type="ECO:0000256" key="1">
    <source>
        <dbReference type="ARBA" id="ARBA00003767"/>
    </source>
</evidence>
<dbReference type="FunFam" id="3.30.160.60:FF:000213">
    <property type="entry name" value="Zinc finger protein 624"/>
    <property type="match status" value="1"/>
</dbReference>
<dbReference type="PROSITE" id="PS00028">
    <property type="entry name" value="ZINC_FINGER_C2H2_1"/>
    <property type="match status" value="4"/>
</dbReference>
<keyword evidence="10" id="KW-0539">Nucleus</keyword>
<evidence type="ECO:0000256" key="4">
    <source>
        <dbReference type="ARBA" id="ARBA00022737"/>
    </source>
</evidence>
<reference evidence="14 15" key="1">
    <citation type="submission" date="2021-07" db="EMBL/GenBank/DDBJ databases">
        <authorList>
            <person name="Imarazene B."/>
            <person name="Zahm M."/>
            <person name="Klopp C."/>
            <person name="Cabau C."/>
            <person name="Beille S."/>
            <person name="Jouanno E."/>
            <person name="Castinel A."/>
            <person name="Lluch J."/>
            <person name="Gil L."/>
            <person name="Kuchtly C."/>
            <person name="Lopez Roques C."/>
            <person name="Donnadieu C."/>
            <person name="Parrinello H."/>
            <person name="Journot L."/>
            <person name="Du K."/>
            <person name="Schartl M."/>
            <person name="Retaux S."/>
            <person name="Guiguen Y."/>
        </authorList>
    </citation>
    <scope>NUCLEOTIDE SEQUENCE [LARGE SCALE GENOMIC DNA]</scope>
    <source>
        <strain evidence="14">Pach_M1</strain>
        <tissue evidence="14">Testis</tissue>
    </source>
</reference>
<feature type="region of interest" description="Disordered" evidence="12">
    <location>
        <begin position="98"/>
        <end position="127"/>
    </location>
</feature>
<gene>
    <name evidence="14" type="ORF">AMEX_G26804</name>
</gene>
<organism evidence="14 15">
    <name type="scientific">Astyanax mexicanus</name>
    <name type="common">Blind cave fish</name>
    <name type="synonym">Astyanax fasciatus mexicanus</name>
    <dbReference type="NCBI Taxonomy" id="7994"/>
    <lineage>
        <taxon>Eukaryota</taxon>
        <taxon>Metazoa</taxon>
        <taxon>Chordata</taxon>
        <taxon>Craniata</taxon>
        <taxon>Vertebrata</taxon>
        <taxon>Euteleostomi</taxon>
        <taxon>Actinopterygii</taxon>
        <taxon>Neopterygii</taxon>
        <taxon>Teleostei</taxon>
        <taxon>Ostariophysi</taxon>
        <taxon>Characiformes</taxon>
        <taxon>Characoidei</taxon>
        <taxon>Acestrorhamphidae</taxon>
        <taxon>Acestrorhamphinae</taxon>
        <taxon>Astyanax</taxon>
    </lineage>
</organism>
<evidence type="ECO:0000256" key="12">
    <source>
        <dbReference type="SAM" id="MobiDB-lite"/>
    </source>
</evidence>
<accession>A0A8T2KRP4</accession>
<dbReference type="Pfam" id="PF00096">
    <property type="entry name" value="zf-C2H2"/>
    <property type="match status" value="2"/>
</dbReference>
<protein>
    <recommendedName>
        <fullName evidence="13">C2H2-type domain-containing protein</fullName>
    </recommendedName>
</protein>
<dbReference type="PANTHER" id="PTHR16515">
    <property type="entry name" value="PR DOMAIN ZINC FINGER PROTEIN"/>
    <property type="match status" value="1"/>
</dbReference>
<feature type="domain" description="C2H2-type" evidence="13">
    <location>
        <begin position="362"/>
        <end position="385"/>
    </location>
</feature>
<keyword evidence="6" id="KW-0862">Zinc</keyword>
<dbReference type="PANTHER" id="PTHR16515:SF49">
    <property type="entry name" value="GASTRULA ZINC FINGER PROTEIN XLCGF49.1-LIKE-RELATED"/>
    <property type="match status" value="1"/>
</dbReference>
<keyword evidence="8" id="KW-0238">DNA-binding</keyword>
<feature type="domain" description="C2H2-type" evidence="13">
    <location>
        <begin position="278"/>
        <end position="305"/>
    </location>
</feature>
<evidence type="ECO:0000256" key="10">
    <source>
        <dbReference type="ARBA" id="ARBA00023242"/>
    </source>
</evidence>
<keyword evidence="4" id="KW-0677">Repeat</keyword>
<evidence type="ECO:0000256" key="7">
    <source>
        <dbReference type="ARBA" id="ARBA00023015"/>
    </source>
</evidence>
<dbReference type="Pfam" id="PF13912">
    <property type="entry name" value="zf-C2H2_6"/>
    <property type="match status" value="1"/>
</dbReference>
<dbReference type="PROSITE" id="PS50157">
    <property type="entry name" value="ZINC_FINGER_C2H2_2"/>
    <property type="match status" value="4"/>
</dbReference>
<dbReference type="KEGG" id="amex:103046766"/>
<sequence>MESLNSFFIERLMSVAGEICAAVKEAVCEYQEEVERTKQENQRLKEILTEITVCINTQAQRAADLQLPRADGDPPEQNSDQRPLDSHLSELQLNLELSTTEQDPDPRPPLNNVSASSSAFVHGPDPASQAVRQEFQNFSQEPLDTNPPIIQVKEELPCSLRIMYQNTEAHKPLNNPLSPSSSPSAAAVYNEETPQHPFRDIVKEEIGAEGPHTSESTIKLEPWDSQGVCSDNGTVVQTENLSENHLEALREGPDSIPSLQYTVQSDNVPQSQSPAGLFCCRYCRKSFKSRGQLKQHMVVHQKYRPYRCDVCGKSYSYAQVLEIHYRTHTGERPYNCRFCGRSFRQRSHLTDHERIHTGEKPYSCTVCGKRFIQSSQVKKHFRNLHQRTVYQK</sequence>
<dbReference type="InterPro" id="IPR050331">
    <property type="entry name" value="Zinc_finger"/>
</dbReference>
<evidence type="ECO:0000313" key="15">
    <source>
        <dbReference type="Proteomes" id="UP000752171"/>
    </source>
</evidence>
<comment type="function">
    <text evidence="1">May be involved in transcriptional regulation.</text>
</comment>
<dbReference type="FunFam" id="3.30.160.60:FF:000097">
    <property type="entry name" value="Zinc finger protein"/>
    <property type="match status" value="1"/>
</dbReference>
<dbReference type="GO" id="GO:0008270">
    <property type="term" value="F:zinc ion binding"/>
    <property type="evidence" value="ECO:0007669"/>
    <property type="project" value="UniProtKB-KW"/>
</dbReference>
<dbReference type="GO" id="GO:0003677">
    <property type="term" value="F:DNA binding"/>
    <property type="evidence" value="ECO:0007669"/>
    <property type="project" value="UniProtKB-KW"/>
</dbReference>
<comment type="caution">
    <text evidence="14">The sequence shown here is derived from an EMBL/GenBank/DDBJ whole genome shotgun (WGS) entry which is preliminary data.</text>
</comment>
<keyword evidence="5 11" id="KW-0863">Zinc-finger</keyword>
<name>A0A8T2KRP4_ASTMX</name>
<dbReference type="Gene3D" id="3.30.160.60">
    <property type="entry name" value="Classic Zinc Finger"/>
    <property type="match status" value="4"/>
</dbReference>
<feature type="domain" description="C2H2-type" evidence="13">
    <location>
        <begin position="306"/>
        <end position="333"/>
    </location>
</feature>
<keyword evidence="7" id="KW-0805">Transcription regulation</keyword>
<evidence type="ECO:0000256" key="5">
    <source>
        <dbReference type="ARBA" id="ARBA00022771"/>
    </source>
</evidence>
<comment type="subcellular location">
    <subcellularLocation>
        <location evidence="2">Nucleus</location>
    </subcellularLocation>
</comment>
<dbReference type="SMART" id="SM00355">
    <property type="entry name" value="ZnF_C2H2"/>
    <property type="match status" value="4"/>
</dbReference>
<keyword evidence="9" id="KW-0804">Transcription</keyword>
<dbReference type="Pfam" id="PF13894">
    <property type="entry name" value="zf-C2H2_4"/>
    <property type="match status" value="1"/>
</dbReference>
<evidence type="ECO:0000256" key="2">
    <source>
        <dbReference type="ARBA" id="ARBA00004123"/>
    </source>
</evidence>
<proteinExistence type="predicted"/>
<dbReference type="InterPro" id="IPR013087">
    <property type="entry name" value="Znf_C2H2_type"/>
</dbReference>
<evidence type="ECO:0000256" key="11">
    <source>
        <dbReference type="PROSITE-ProRule" id="PRU00042"/>
    </source>
</evidence>
<evidence type="ECO:0000256" key="8">
    <source>
        <dbReference type="ARBA" id="ARBA00023125"/>
    </source>
</evidence>
<feature type="domain" description="C2H2-type" evidence="13">
    <location>
        <begin position="334"/>
        <end position="361"/>
    </location>
</feature>
<dbReference type="Proteomes" id="UP000752171">
    <property type="component" value="Unassembled WGS sequence"/>
</dbReference>
<dbReference type="FunFam" id="3.30.160.60:FF:001270">
    <property type="entry name" value="zinc finger protein 583 isoform X1"/>
    <property type="match status" value="1"/>
</dbReference>
<evidence type="ECO:0000256" key="6">
    <source>
        <dbReference type="ARBA" id="ARBA00022833"/>
    </source>
</evidence>
<dbReference type="EMBL" id="JAICCE010000024">
    <property type="protein sequence ID" value="KAG9260535.1"/>
    <property type="molecule type" value="Genomic_DNA"/>
</dbReference>
<evidence type="ECO:0000313" key="14">
    <source>
        <dbReference type="EMBL" id="KAG9260535.1"/>
    </source>
</evidence>
<dbReference type="SUPFAM" id="SSF57667">
    <property type="entry name" value="beta-beta-alpha zinc fingers"/>
    <property type="match status" value="2"/>
</dbReference>
<dbReference type="GO" id="GO:0005634">
    <property type="term" value="C:nucleus"/>
    <property type="evidence" value="ECO:0007669"/>
    <property type="project" value="UniProtKB-SubCell"/>
</dbReference>
<evidence type="ECO:0000256" key="3">
    <source>
        <dbReference type="ARBA" id="ARBA00022723"/>
    </source>
</evidence>
<dbReference type="InterPro" id="IPR036236">
    <property type="entry name" value="Znf_C2H2_sf"/>
</dbReference>
<dbReference type="AlphaFoldDB" id="A0A8T2KRP4"/>
<keyword evidence="3" id="KW-0479">Metal-binding</keyword>
<evidence type="ECO:0000259" key="13">
    <source>
        <dbReference type="PROSITE" id="PS50157"/>
    </source>
</evidence>
<dbReference type="GO" id="GO:0010468">
    <property type="term" value="P:regulation of gene expression"/>
    <property type="evidence" value="ECO:0007669"/>
    <property type="project" value="TreeGrafter"/>
</dbReference>